<proteinExistence type="predicted"/>
<organism evidence="2 3">
    <name type="scientific">Stylosanthes scabra</name>
    <dbReference type="NCBI Taxonomy" id="79078"/>
    <lineage>
        <taxon>Eukaryota</taxon>
        <taxon>Viridiplantae</taxon>
        <taxon>Streptophyta</taxon>
        <taxon>Embryophyta</taxon>
        <taxon>Tracheophyta</taxon>
        <taxon>Spermatophyta</taxon>
        <taxon>Magnoliopsida</taxon>
        <taxon>eudicotyledons</taxon>
        <taxon>Gunneridae</taxon>
        <taxon>Pentapetalae</taxon>
        <taxon>rosids</taxon>
        <taxon>fabids</taxon>
        <taxon>Fabales</taxon>
        <taxon>Fabaceae</taxon>
        <taxon>Papilionoideae</taxon>
        <taxon>50 kb inversion clade</taxon>
        <taxon>dalbergioids sensu lato</taxon>
        <taxon>Dalbergieae</taxon>
        <taxon>Pterocarpus clade</taxon>
        <taxon>Stylosanthes</taxon>
    </lineage>
</organism>
<comment type="caution">
    <text evidence="2">The sequence shown here is derived from an EMBL/GenBank/DDBJ whole genome shotgun (WGS) entry which is preliminary data.</text>
</comment>
<keyword evidence="3" id="KW-1185">Reference proteome</keyword>
<dbReference type="InterPro" id="IPR013103">
    <property type="entry name" value="RVT_2"/>
</dbReference>
<dbReference type="SUPFAM" id="SSF56672">
    <property type="entry name" value="DNA/RNA polymerases"/>
    <property type="match status" value="1"/>
</dbReference>
<dbReference type="PANTHER" id="PTHR11439:SF467">
    <property type="entry name" value="INTEGRASE CATALYTIC DOMAIN-CONTAINING PROTEIN"/>
    <property type="match status" value="1"/>
</dbReference>
<protein>
    <recommendedName>
        <fullName evidence="1">Reverse transcriptase Ty1/copia-type domain-containing protein</fullName>
    </recommendedName>
</protein>
<reference evidence="2 3" key="1">
    <citation type="journal article" date="2023" name="Plants (Basel)">
        <title>Bridging the Gap: Combining Genomics and Transcriptomics Approaches to Understand Stylosanthes scabra, an Orphan Legume from the Brazilian Caatinga.</title>
        <authorList>
            <person name="Ferreira-Neto J.R.C."/>
            <person name="da Silva M.D."/>
            <person name="Binneck E."/>
            <person name="de Melo N.F."/>
            <person name="da Silva R.H."/>
            <person name="de Melo A.L.T.M."/>
            <person name="Pandolfi V."/>
            <person name="Bustamante F.O."/>
            <person name="Brasileiro-Vidal A.C."/>
            <person name="Benko-Iseppon A.M."/>
        </authorList>
    </citation>
    <scope>NUCLEOTIDE SEQUENCE [LARGE SCALE GENOMIC DNA]</scope>
    <source>
        <tissue evidence="2">Leaves</tissue>
    </source>
</reference>
<dbReference type="PANTHER" id="PTHR11439">
    <property type="entry name" value="GAG-POL-RELATED RETROTRANSPOSON"/>
    <property type="match status" value="1"/>
</dbReference>
<dbReference type="Proteomes" id="UP001341840">
    <property type="component" value="Unassembled WGS sequence"/>
</dbReference>
<sequence length="291" mass="33117">MYQPEGYTNGNSNMVCKLNKALYGLKQAPMAWFLTLQETLFKLGFHNLKSDTSLFIRHTTTSVIYLLCYVDDIVVAGNNSTEINLLIAELNGIFPLKDLGNLHYFLGLEILHLQDGRLHVSQQKYAKELVERAGMLDANPMPTPMISSLKLYQGDSKPCEDPRQYRSIVGALQYLTTTRPDLAYSVNKVSQFMHNSTLNQWKAVKRILRYVKGTVREGLVFTKNTNYRIFGFAYADWGADFDDRKSITGYCIYLGNNLVVWKCQKQSKLSRSTTEAEYRAVASAQTEIMTI</sequence>
<feature type="domain" description="Reverse transcriptase Ty1/copia-type" evidence="1">
    <location>
        <begin position="1"/>
        <end position="146"/>
    </location>
</feature>
<dbReference type="InterPro" id="IPR043502">
    <property type="entry name" value="DNA/RNA_pol_sf"/>
</dbReference>
<evidence type="ECO:0000259" key="1">
    <source>
        <dbReference type="Pfam" id="PF07727"/>
    </source>
</evidence>
<evidence type="ECO:0000313" key="3">
    <source>
        <dbReference type="Proteomes" id="UP001341840"/>
    </source>
</evidence>
<dbReference type="Pfam" id="PF07727">
    <property type="entry name" value="RVT_2"/>
    <property type="match status" value="1"/>
</dbReference>
<dbReference type="EMBL" id="JASCZI010121247">
    <property type="protein sequence ID" value="MED6160795.1"/>
    <property type="molecule type" value="Genomic_DNA"/>
</dbReference>
<gene>
    <name evidence="2" type="ORF">PIB30_118207</name>
</gene>
<name>A0ABU6UJP4_9FABA</name>
<evidence type="ECO:0000313" key="2">
    <source>
        <dbReference type="EMBL" id="MED6160795.1"/>
    </source>
</evidence>
<dbReference type="CDD" id="cd09272">
    <property type="entry name" value="RNase_HI_RT_Ty1"/>
    <property type="match status" value="1"/>
</dbReference>
<accession>A0ABU6UJP4</accession>